<protein>
    <submittedName>
        <fullName evidence="1">(northern house mosquito) hypothetical protein</fullName>
    </submittedName>
</protein>
<proteinExistence type="predicted"/>
<accession>A0A8D8HHH0</accession>
<dbReference type="EMBL" id="HBUE01319373">
    <property type="protein sequence ID" value="CAG6587167.1"/>
    <property type="molecule type" value="Transcribed_RNA"/>
</dbReference>
<dbReference type="AlphaFoldDB" id="A0A8D8HHH0"/>
<dbReference type="EMBL" id="HBUE01212883">
    <property type="protein sequence ID" value="CAG6535200.1"/>
    <property type="molecule type" value="Transcribed_RNA"/>
</dbReference>
<sequence length="223" mass="24971">MVPSHLGRIGGPSEFAVGRTDRAWGWWELVVVVFQGQLVQGQRNLRVLLNRGRWKFVGNLSLSAWLLAIVVGNVAVDQPSIAVSWSSGDIGVGHVSFVELGRGVLVDRSVRLATLHLNVHNPLVVLQRFLLLLQLYRIVQRDLPDAHLPRGGASRSGRRVGVRMLLTGLTQQCRVGRFAVPLNVGTLRNLRRNGRRGRLLRLWRNCRSLLAHHNHPRQGTTVR</sequence>
<name>A0A8D8HHH0_CULPI</name>
<dbReference type="EMBL" id="HBUE01212882">
    <property type="protein sequence ID" value="CAG6535199.1"/>
    <property type="molecule type" value="Transcribed_RNA"/>
</dbReference>
<reference evidence="1" key="1">
    <citation type="submission" date="2021-05" db="EMBL/GenBank/DDBJ databases">
        <authorList>
            <person name="Alioto T."/>
            <person name="Alioto T."/>
            <person name="Gomez Garrido J."/>
        </authorList>
    </citation>
    <scope>NUCLEOTIDE SEQUENCE</scope>
</reference>
<evidence type="ECO:0000313" key="1">
    <source>
        <dbReference type="EMBL" id="CAG6535199.1"/>
    </source>
</evidence>
<organism evidence="1">
    <name type="scientific">Culex pipiens</name>
    <name type="common">House mosquito</name>
    <dbReference type="NCBI Taxonomy" id="7175"/>
    <lineage>
        <taxon>Eukaryota</taxon>
        <taxon>Metazoa</taxon>
        <taxon>Ecdysozoa</taxon>
        <taxon>Arthropoda</taxon>
        <taxon>Hexapoda</taxon>
        <taxon>Insecta</taxon>
        <taxon>Pterygota</taxon>
        <taxon>Neoptera</taxon>
        <taxon>Endopterygota</taxon>
        <taxon>Diptera</taxon>
        <taxon>Nematocera</taxon>
        <taxon>Culicoidea</taxon>
        <taxon>Culicidae</taxon>
        <taxon>Culicinae</taxon>
        <taxon>Culicini</taxon>
        <taxon>Culex</taxon>
        <taxon>Culex</taxon>
    </lineage>
</organism>
<dbReference type="EMBL" id="HBUE01319372">
    <property type="protein sequence ID" value="CAG6587166.1"/>
    <property type="molecule type" value="Transcribed_RNA"/>
</dbReference>